<feature type="transmembrane region" description="Helical" evidence="6">
    <location>
        <begin position="323"/>
        <end position="341"/>
    </location>
</feature>
<feature type="transmembrane region" description="Helical" evidence="6">
    <location>
        <begin position="130"/>
        <end position="151"/>
    </location>
</feature>
<evidence type="ECO:0000256" key="3">
    <source>
        <dbReference type="ARBA" id="ARBA00022692"/>
    </source>
</evidence>
<dbReference type="PANTHER" id="PTHR32322:SF2">
    <property type="entry name" value="EAMA DOMAIN-CONTAINING PROTEIN"/>
    <property type="match status" value="1"/>
</dbReference>
<feature type="transmembrane region" description="Helical" evidence="6">
    <location>
        <begin position="188"/>
        <end position="210"/>
    </location>
</feature>
<keyword evidence="9" id="KW-1185">Reference proteome</keyword>
<sequence length="355" mass="38046">MKVVNTLMEPEIYYQKIKMRFAVQGLFLAWISSITAVTQGNINGMVNLSISPSFLDTSLIIIIISLAILAFNDIIAGIWILIYNIITGRSIKEYFRVSKTKSGAMMLLASFFGGPFATGAWMAAVNFCGLTYTLTIMSTTSLVTAIVGRIVFKEQMNLRIIIGIIIAVFGIALTSFSPPSGDVYPQFYLGIFLAALSPIGFTIEGMLSTYSGDVIDPMVGSSLYRGIGSGIMGFIVITILGVSTSNGLVGWSVIGEVITTPSAFIWVLIMGLCGGISYATCYDSFNKTGPTRTLAIINTTPVWSIPIGFGFALAGLYDYAVTLQAIVAAFVVIVGITLVIAKPSELLNLRDTEGN</sequence>
<comment type="caution">
    <text evidence="8">The sequence shown here is derived from an EMBL/GenBank/DDBJ whole genome shotgun (WGS) entry which is preliminary data.</text>
</comment>
<evidence type="ECO:0000313" key="8">
    <source>
        <dbReference type="EMBL" id="MFK9090961.1"/>
    </source>
</evidence>
<dbReference type="PANTHER" id="PTHR32322">
    <property type="entry name" value="INNER MEMBRANE TRANSPORTER"/>
    <property type="match status" value="1"/>
</dbReference>
<comment type="subcellular location">
    <subcellularLocation>
        <location evidence="1">Endomembrane system</location>
        <topology evidence="1">Multi-pass membrane protein</topology>
    </subcellularLocation>
</comment>
<comment type="similarity">
    <text evidence="2">Belongs to the EamA transporter family.</text>
</comment>
<dbReference type="InterPro" id="IPR000620">
    <property type="entry name" value="EamA_dom"/>
</dbReference>
<dbReference type="RefSeq" id="WP_406579645.1">
    <property type="nucleotide sequence ID" value="NZ_JBJHQH010000003.1"/>
</dbReference>
<reference evidence="8 9" key="1">
    <citation type="submission" date="2024-11" db="EMBL/GenBank/DDBJ databases">
        <authorList>
            <person name="Lucas J.A."/>
        </authorList>
    </citation>
    <scope>NUCLEOTIDE SEQUENCE [LARGE SCALE GENOMIC DNA]</scope>
    <source>
        <strain evidence="8 9">Z 5.4</strain>
    </source>
</reference>
<feature type="transmembrane region" description="Helical" evidence="6">
    <location>
        <begin position="21"/>
        <end position="39"/>
    </location>
</feature>
<organism evidence="8 9">
    <name type="scientific">Bacillus salipaludis</name>
    <dbReference type="NCBI Taxonomy" id="2547811"/>
    <lineage>
        <taxon>Bacteria</taxon>
        <taxon>Bacillati</taxon>
        <taxon>Bacillota</taxon>
        <taxon>Bacilli</taxon>
        <taxon>Bacillales</taxon>
        <taxon>Bacillaceae</taxon>
        <taxon>Bacillus</taxon>
    </lineage>
</organism>
<evidence type="ECO:0000256" key="2">
    <source>
        <dbReference type="ARBA" id="ARBA00007362"/>
    </source>
</evidence>
<keyword evidence="3 6" id="KW-0812">Transmembrane</keyword>
<evidence type="ECO:0000256" key="1">
    <source>
        <dbReference type="ARBA" id="ARBA00004127"/>
    </source>
</evidence>
<feature type="transmembrane region" description="Helical" evidence="6">
    <location>
        <begin position="59"/>
        <end position="83"/>
    </location>
</feature>
<dbReference type="InterPro" id="IPR037185">
    <property type="entry name" value="EmrE-like"/>
</dbReference>
<feature type="transmembrane region" description="Helical" evidence="6">
    <location>
        <begin position="263"/>
        <end position="282"/>
    </location>
</feature>
<evidence type="ECO:0000259" key="7">
    <source>
        <dbReference type="Pfam" id="PF00892"/>
    </source>
</evidence>
<feature type="transmembrane region" description="Helical" evidence="6">
    <location>
        <begin position="222"/>
        <end position="243"/>
    </location>
</feature>
<proteinExistence type="inferred from homology"/>
<protein>
    <submittedName>
        <fullName evidence="8">DMT family transporter</fullName>
    </submittedName>
</protein>
<dbReference type="Proteomes" id="UP001623041">
    <property type="component" value="Unassembled WGS sequence"/>
</dbReference>
<keyword evidence="5 6" id="KW-0472">Membrane</keyword>
<gene>
    <name evidence="8" type="ORF">ACJEBI_05665</name>
</gene>
<evidence type="ECO:0000313" key="9">
    <source>
        <dbReference type="Proteomes" id="UP001623041"/>
    </source>
</evidence>
<evidence type="ECO:0000256" key="5">
    <source>
        <dbReference type="ARBA" id="ARBA00023136"/>
    </source>
</evidence>
<keyword evidence="4 6" id="KW-1133">Transmembrane helix</keyword>
<feature type="transmembrane region" description="Helical" evidence="6">
    <location>
        <begin position="294"/>
        <end position="317"/>
    </location>
</feature>
<dbReference type="SUPFAM" id="SSF103481">
    <property type="entry name" value="Multidrug resistance efflux transporter EmrE"/>
    <property type="match status" value="2"/>
</dbReference>
<feature type="domain" description="EamA" evidence="7">
    <location>
        <begin position="65"/>
        <end position="175"/>
    </location>
</feature>
<dbReference type="EMBL" id="JBJHQH010000003">
    <property type="protein sequence ID" value="MFK9090961.1"/>
    <property type="molecule type" value="Genomic_DNA"/>
</dbReference>
<dbReference type="InterPro" id="IPR050638">
    <property type="entry name" value="AA-Vitamin_Transporters"/>
</dbReference>
<evidence type="ECO:0000256" key="4">
    <source>
        <dbReference type="ARBA" id="ARBA00022989"/>
    </source>
</evidence>
<feature type="transmembrane region" description="Helical" evidence="6">
    <location>
        <begin position="104"/>
        <end position="124"/>
    </location>
</feature>
<dbReference type="Pfam" id="PF00892">
    <property type="entry name" value="EamA"/>
    <property type="match status" value="1"/>
</dbReference>
<feature type="transmembrane region" description="Helical" evidence="6">
    <location>
        <begin position="158"/>
        <end position="176"/>
    </location>
</feature>
<name>A0ABW8RBX4_9BACI</name>
<accession>A0ABW8RBX4</accession>
<evidence type="ECO:0000256" key="6">
    <source>
        <dbReference type="SAM" id="Phobius"/>
    </source>
</evidence>